<organism evidence="2">
    <name type="scientific">Anoplophora glabripennis</name>
    <name type="common">Asian longhorn beetle</name>
    <name type="synonym">Anoplophora nobilis</name>
    <dbReference type="NCBI Taxonomy" id="217634"/>
    <lineage>
        <taxon>Eukaryota</taxon>
        <taxon>Metazoa</taxon>
        <taxon>Ecdysozoa</taxon>
        <taxon>Arthropoda</taxon>
        <taxon>Hexapoda</taxon>
        <taxon>Insecta</taxon>
        <taxon>Pterygota</taxon>
        <taxon>Neoptera</taxon>
        <taxon>Endopterygota</taxon>
        <taxon>Coleoptera</taxon>
        <taxon>Polyphaga</taxon>
        <taxon>Cucujiformia</taxon>
        <taxon>Chrysomeloidea</taxon>
        <taxon>Cerambycidae</taxon>
        <taxon>Lamiinae</taxon>
        <taxon>Lamiini</taxon>
        <taxon>Anoplophora</taxon>
    </lineage>
</organism>
<feature type="compositionally biased region" description="Acidic residues" evidence="1">
    <location>
        <begin position="357"/>
        <end position="369"/>
    </location>
</feature>
<reference evidence="2" key="1">
    <citation type="submission" date="2013-07" db="EMBL/GenBank/DDBJ databases">
        <title>Midgut Transcriptome Profiling of Anoplphora glabripennis, a Lignocellulose Degrading, Wood-Boring Cerambycid.</title>
        <authorList>
            <person name="Scully E.D."/>
            <person name="Hoover K."/>
            <person name="Carlson J.E."/>
            <person name="Tien M."/>
            <person name="Geib S.M."/>
        </authorList>
    </citation>
    <scope>NUCLEOTIDE SEQUENCE</scope>
</reference>
<feature type="compositionally biased region" description="Polar residues" evidence="1">
    <location>
        <begin position="246"/>
        <end position="280"/>
    </location>
</feature>
<accession>V5G2W3</accession>
<dbReference type="EMBL" id="GALX01004111">
    <property type="protein sequence ID" value="JAB64355.1"/>
    <property type="molecule type" value="Transcribed_RNA"/>
</dbReference>
<feature type="region of interest" description="Disordered" evidence="1">
    <location>
        <begin position="192"/>
        <end position="280"/>
    </location>
</feature>
<gene>
    <name evidence="2" type="primary">GAGHB</name>
</gene>
<evidence type="ECO:0000313" key="2">
    <source>
        <dbReference type="EMBL" id="JAB64355.1"/>
    </source>
</evidence>
<feature type="compositionally biased region" description="Polar residues" evidence="1">
    <location>
        <begin position="220"/>
        <end position="238"/>
    </location>
</feature>
<sequence length="389" mass="45304">MAQPSIRDYMDTVPPFNGDPILISNFILACENVIEILGRPDDANFNSFLVAHIRSKLVGRATQLIAVRNLKSWNELKQAILFTFGDQRDEDALMRDLIMLKQENNESSLRFGEKCQDTLSLLLSKVNSSVITEALRIEKISMYRNLAVKTFMKGLKEPYSLIVRCRNPQTLEEAINIVTEENNLNYIRKVTQAPNNPPINRNPQVNNYQLPRRNPLPVYNTRTAITPNRQPINQTNRPYQWPSRPNYWQQQAGQRPMTNSSFPRPQNPQQGNTPSSVQRRQQTYPIPMDTSSGNLTIQRNIPQRTTFQRPRFTFEELHYADINQDCHQHEEYPVDQYEPGTSYSQPYYDFYETNPENFEEYTGTEEYPPEQETVTNEPENQDFQKEPST</sequence>
<feature type="region of interest" description="Disordered" evidence="1">
    <location>
        <begin position="339"/>
        <end position="389"/>
    </location>
</feature>
<feature type="non-terminal residue" evidence="2">
    <location>
        <position position="389"/>
    </location>
</feature>
<dbReference type="PROSITE" id="PS51257">
    <property type="entry name" value="PROKAR_LIPOPROTEIN"/>
    <property type="match status" value="1"/>
</dbReference>
<dbReference type="AlphaFoldDB" id="V5G2W3"/>
<proteinExistence type="predicted"/>
<protein>
    <submittedName>
        <fullName evidence="2">Retrovirus-related Gag polyprotein from transposon HMS-Beagle</fullName>
    </submittedName>
</protein>
<feature type="compositionally biased region" description="Polar residues" evidence="1">
    <location>
        <begin position="192"/>
        <end position="209"/>
    </location>
</feature>
<name>V5G2W3_ANOGL</name>
<evidence type="ECO:0000256" key="1">
    <source>
        <dbReference type="SAM" id="MobiDB-lite"/>
    </source>
</evidence>